<dbReference type="InterPro" id="IPR050066">
    <property type="entry name" value="UvrABC_protein_C"/>
</dbReference>
<evidence type="ECO:0000256" key="6">
    <source>
        <dbReference type="ARBA" id="ARBA00023236"/>
    </source>
</evidence>
<keyword evidence="6 7" id="KW-0742">SOS response</keyword>
<evidence type="ECO:0000256" key="7">
    <source>
        <dbReference type="HAMAP-Rule" id="MF_00203"/>
    </source>
</evidence>
<dbReference type="InterPro" id="IPR004791">
    <property type="entry name" value="UvrC"/>
</dbReference>
<evidence type="ECO:0000259" key="11">
    <source>
        <dbReference type="PROSITE" id="PS50165"/>
    </source>
</evidence>
<dbReference type="Proteomes" id="UP000294958">
    <property type="component" value="Unassembled WGS sequence"/>
</dbReference>
<protein>
    <recommendedName>
        <fullName evidence="7">UvrABC system protein C</fullName>
        <shortName evidence="7">Protein UvrC</shortName>
    </recommendedName>
    <alternativeName>
        <fullName evidence="7">Excinuclease ABC subunit C</fullName>
    </alternativeName>
</protein>
<dbReference type="InterPro" id="IPR047296">
    <property type="entry name" value="GIY-YIG_UvrC_Cho"/>
</dbReference>
<dbReference type="SMART" id="SM00465">
    <property type="entry name" value="GIYc"/>
    <property type="match status" value="1"/>
</dbReference>
<evidence type="ECO:0000256" key="8">
    <source>
        <dbReference type="SAM" id="MobiDB-lite"/>
    </source>
</evidence>
<sequence>MNAARQGRTPGQTVMDMPEEELDDDSIEQPAATLPDVSFTAIDLDRDDEEGQAKTGAGVIQALVKRLPNAPGVYRMMNAAGDVLYVGKARSLKKRVTQYAQGRFHTSRIGRMVRETARMEFVVTRTETEALLLEANLIKRLRPRFNVLMRDDKSFPYILLTADHPSPGIYKHRGARSRKGDYYGPFASAQAVGRTINSLQRAFLLRSCTDSFYENRTRPCLLFQIKRCAAPCTGEISHDDYAALVAEAKEFLSGRSQKVKEEISQAMQRASENLDFEHAAVYRDRLAALSHVQSHQGINPQSVEEADVFAIHQEGGQNCIQVFFFRTGQNWGNRAYFPKADPALEAGEVLGSFLAQFYDDKPTPRAILLSHDIEEKELLAEALSARAGRRVSVSVPARGEKKDLTDHALQNAREALGRRLAETSTQARLLEGFAATFALEKVPVRIEVYDNSHIMGTNAVGAMIVAGPEGFVKNQYRKFNIRSTTITPGDDFGMMREVMERRFSRLLKEHGDEDAAEVEDAQGFPAWPDVILIDGGQGQMTAVRQILADLGIEERVTAIGVAKGQDREAGRERFFVEGRNPFTLPVRDPVLYFVQRLRDEAHRFAIGSHRARRKKEMVSSPLDEIIGIGPTRKRALLHHFGTAKAVSRAAVGDLMEVEGISERVARLVYDHFHDNG</sequence>
<evidence type="ECO:0000256" key="1">
    <source>
        <dbReference type="ARBA" id="ARBA00022490"/>
    </source>
</evidence>
<dbReference type="OrthoDB" id="9804933at2"/>
<proteinExistence type="inferred from homology"/>
<comment type="subcellular location">
    <subcellularLocation>
        <location evidence="7">Cytoplasm</location>
    </subcellularLocation>
</comment>
<dbReference type="SUPFAM" id="SSF82771">
    <property type="entry name" value="GIY-YIG endonuclease"/>
    <property type="match status" value="1"/>
</dbReference>
<dbReference type="CDD" id="cd10434">
    <property type="entry name" value="GIY-YIG_UvrC_Cho"/>
    <property type="match status" value="1"/>
</dbReference>
<dbReference type="Gene3D" id="3.30.420.340">
    <property type="entry name" value="UvrC, RNAse H endonuclease domain"/>
    <property type="match status" value="1"/>
</dbReference>
<dbReference type="EMBL" id="JENY01000011">
    <property type="protein sequence ID" value="EXL08762.1"/>
    <property type="molecule type" value="Genomic_DNA"/>
</dbReference>
<dbReference type="Pfam" id="PF02151">
    <property type="entry name" value="UVR"/>
    <property type="match status" value="1"/>
</dbReference>
<keyword evidence="2 7" id="KW-0227">DNA damage</keyword>
<dbReference type="EMBL" id="SNZF01000009">
    <property type="protein sequence ID" value="TDR35491.1"/>
    <property type="molecule type" value="Genomic_DNA"/>
</dbReference>
<comment type="similarity">
    <text evidence="7">Belongs to the UvrC family.</text>
</comment>
<dbReference type="InterPro" id="IPR038476">
    <property type="entry name" value="UvrC_RNase_H_dom_sf"/>
</dbReference>
<organism evidence="12 14">
    <name type="scientific">Aquamicrobium defluvii</name>
    <dbReference type="NCBI Taxonomy" id="69279"/>
    <lineage>
        <taxon>Bacteria</taxon>
        <taxon>Pseudomonadati</taxon>
        <taxon>Pseudomonadota</taxon>
        <taxon>Alphaproteobacteria</taxon>
        <taxon>Hyphomicrobiales</taxon>
        <taxon>Phyllobacteriaceae</taxon>
        <taxon>Aquamicrobium</taxon>
    </lineage>
</organism>
<dbReference type="GO" id="GO:0009432">
    <property type="term" value="P:SOS response"/>
    <property type="evidence" value="ECO:0007669"/>
    <property type="project" value="UniProtKB-UniRule"/>
</dbReference>
<evidence type="ECO:0000256" key="5">
    <source>
        <dbReference type="ARBA" id="ARBA00023204"/>
    </source>
</evidence>
<dbReference type="GO" id="GO:0009380">
    <property type="term" value="C:excinuclease repair complex"/>
    <property type="evidence" value="ECO:0007669"/>
    <property type="project" value="InterPro"/>
</dbReference>
<reference evidence="13 15" key="2">
    <citation type="submission" date="2019-03" db="EMBL/GenBank/DDBJ databases">
        <title>Genomic Encyclopedia of Type Strains, Phase IV (KMG-IV): sequencing the most valuable type-strain genomes for metagenomic binning, comparative biology and taxonomic classification.</title>
        <authorList>
            <person name="Goeker M."/>
        </authorList>
    </citation>
    <scope>NUCLEOTIDE SEQUENCE [LARGE SCALE GENOMIC DNA]</scope>
    <source>
        <strain evidence="13 15">DSM 11603</strain>
    </source>
</reference>
<dbReference type="InterPro" id="IPR003583">
    <property type="entry name" value="Hlx-hairpin-Hlx_DNA-bd_motif"/>
</dbReference>
<dbReference type="Gene3D" id="3.40.1440.10">
    <property type="entry name" value="GIY-YIG endonuclease"/>
    <property type="match status" value="1"/>
</dbReference>
<evidence type="ECO:0000313" key="15">
    <source>
        <dbReference type="Proteomes" id="UP000294958"/>
    </source>
</evidence>
<dbReference type="PROSITE" id="PS50165">
    <property type="entry name" value="UVRC"/>
    <property type="match status" value="1"/>
</dbReference>
<evidence type="ECO:0000313" key="13">
    <source>
        <dbReference type="EMBL" id="TDR35491.1"/>
    </source>
</evidence>
<dbReference type="NCBIfam" id="TIGR00194">
    <property type="entry name" value="uvrC"/>
    <property type="match status" value="1"/>
</dbReference>
<comment type="function">
    <text evidence="7">The UvrABC repair system catalyzes the recognition and processing of DNA lesions. UvrC both incises the 5' and 3' sides of the lesion. The N-terminal half is responsible for the 3' incision and the C-terminal half is responsible for the 5' incision.</text>
</comment>
<dbReference type="GO" id="GO:0009381">
    <property type="term" value="F:excinuclease ABC activity"/>
    <property type="evidence" value="ECO:0007669"/>
    <property type="project" value="UniProtKB-UniRule"/>
</dbReference>
<keyword evidence="15" id="KW-1185">Reference proteome</keyword>
<gene>
    <name evidence="7" type="primary">uvrC</name>
    <name evidence="12" type="ORF">BG36_02830</name>
    <name evidence="13" type="ORF">DES43_109129</name>
</gene>
<dbReference type="Pfam" id="PF08459">
    <property type="entry name" value="UvrC_RNaseH_dom"/>
    <property type="match status" value="1"/>
</dbReference>
<feature type="domain" description="UvrC family homology region profile" evidence="11">
    <location>
        <begin position="308"/>
        <end position="547"/>
    </location>
</feature>
<dbReference type="InterPro" id="IPR036876">
    <property type="entry name" value="UVR_dom_sf"/>
</dbReference>
<dbReference type="InterPro" id="IPR001162">
    <property type="entry name" value="UvrC_RNase_H_dom"/>
</dbReference>
<evidence type="ECO:0000256" key="4">
    <source>
        <dbReference type="ARBA" id="ARBA00022881"/>
    </source>
</evidence>
<dbReference type="NCBIfam" id="NF001824">
    <property type="entry name" value="PRK00558.1-5"/>
    <property type="match status" value="1"/>
</dbReference>
<keyword evidence="5 7" id="KW-0234">DNA repair</keyword>
<dbReference type="STRING" id="69279.BG36_02830"/>
<dbReference type="Gene3D" id="4.10.860.10">
    <property type="entry name" value="UVR domain"/>
    <property type="match status" value="1"/>
</dbReference>
<dbReference type="HAMAP" id="MF_00203">
    <property type="entry name" value="UvrC"/>
    <property type="match status" value="1"/>
</dbReference>
<dbReference type="PATRIC" id="fig|69279.3.peg.1967"/>
<evidence type="ECO:0000313" key="12">
    <source>
        <dbReference type="EMBL" id="EXL08762.1"/>
    </source>
</evidence>
<dbReference type="AlphaFoldDB" id="A0A011TX45"/>
<feature type="domain" description="UVR" evidence="9">
    <location>
        <begin position="257"/>
        <end position="292"/>
    </location>
</feature>
<evidence type="ECO:0000313" key="14">
    <source>
        <dbReference type="Proteomes" id="UP000019849"/>
    </source>
</evidence>
<dbReference type="InterPro" id="IPR000305">
    <property type="entry name" value="GIY-YIG_endonuc"/>
</dbReference>
<dbReference type="PROSITE" id="PS50151">
    <property type="entry name" value="UVR"/>
    <property type="match status" value="1"/>
</dbReference>
<feature type="domain" description="GIY-YIG" evidence="10">
    <location>
        <begin position="69"/>
        <end position="147"/>
    </location>
</feature>
<reference evidence="12 14" key="1">
    <citation type="submission" date="2014-02" db="EMBL/GenBank/DDBJ databases">
        <title>Aquamicrobium defluvii Genome sequencing.</title>
        <authorList>
            <person name="Wang X."/>
        </authorList>
    </citation>
    <scope>NUCLEOTIDE SEQUENCE [LARGE SCALE GENOMIC DNA]</scope>
    <source>
        <strain evidence="12 14">W13Z1</strain>
    </source>
</reference>
<dbReference type="Pfam" id="PF14520">
    <property type="entry name" value="HHH_5"/>
    <property type="match status" value="1"/>
</dbReference>
<accession>A0A011TX45</accession>
<evidence type="ECO:0000259" key="10">
    <source>
        <dbReference type="PROSITE" id="PS50164"/>
    </source>
</evidence>
<dbReference type="PROSITE" id="PS50164">
    <property type="entry name" value="GIY_YIG"/>
    <property type="match status" value="1"/>
</dbReference>
<dbReference type="InterPro" id="IPR010994">
    <property type="entry name" value="RuvA_2-like"/>
</dbReference>
<comment type="subunit">
    <text evidence="7">Interacts with UvrB in an incision complex.</text>
</comment>
<keyword evidence="4 7" id="KW-0267">Excision nuclease</keyword>
<dbReference type="GO" id="GO:0006289">
    <property type="term" value="P:nucleotide-excision repair"/>
    <property type="evidence" value="ECO:0007669"/>
    <property type="project" value="UniProtKB-UniRule"/>
</dbReference>
<evidence type="ECO:0000256" key="2">
    <source>
        <dbReference type="ARBA" id="ARBA00022763"/>
    </source>
</evidence>
<dbReference type="PANTHER" id="PTHR30562:SF1">
    <property type="entry name" value="UVRABC SYSTEM PROTEIN C"/>
    <property type="match status" value="1"/>
</dbReference>
<dbReference type="Proteomes" id="UP000019849">
    <property type="component" value="Unassembled WGS sequence"/>
</dbReference>
<dbReference type="GO" id="GO:0005737">
    <property type="term" value="C:cytoplasm"/>
    <property type="evidence" value="ECO:0007669"/>
    <property type="project" value="UniProtKB-SubCell"/>
</dbReference>
<keyword evidence="3 7" id="KW-0228">DNA excision</keyword>
<dbReference type="SMART" id="SM00278">
    <property type="entry name" value="HhH1"/>
    <property type="match status" value="2"/>
</dbReference>
<name>A0A011TX45_9HYPH</name>
<dbReference type="Pfam" id="PF01541">
    <property type="entry name" value="GIY-YIG"/>
    <property type="match status" value="1"/>
</dbReference>
<comment type="caution">
    <text evidence="12">The sequence shown here is derived from an EMBL/GenBank/DDBJ whole genome shotgun (WGS) entry which is preliminary data.</text>
</comment>
<dbReference type="eggNOG" id="COG0322">
    <property type="taxonomic scope" value="Bacteria"/>
</dbReference>
<dbReference type="FunFam" id="3.40.1440.10:FF:000001">
    <property type="entry name" value="UvrABC system protein C"/>
    <property type="match status" value="1"/>
</dbReference>
<dbReference type="PANTHER" id="PTHR30562">
    <property type="entry name" value="UVRC/OXIDOREDUCTASE"/>
    <property type="match status" value="1"/>
</dbReference>
<dbReference type="SUPFAM" id="SSF47781">
    <property type="entry name" value="RuvA domain 2-like"/>
    <property type="match status" value="1"/>
</dbReference>
<evidence type="ECO:0000256" key="3">
    <source>
        <dbReference type="ARBA" id="ARBA00022769"/>
    </source>
</evidence>
<dbReference type="GO" id="GO:0003677">
    <property type="term" value="F:DNA binding"/>
    <property type="evidence" value="ECO:0007669"/>
    <property type="project" value="UniProtKB-UniRule"/>
</dbReference>
<feature type="region of interest" description="Disordered" evidence="8">
    <location>
        <begin position="1"/>
        <end position="24"/>
    </location>
</feature>
<evidence type="ECO:0000259" key="9">
    <source>
        <dbReference type="PROSITE" id="PS50151"/>
    </source>
</evidence>
<dbReference type="FunFam" id="3.30.420.340:FF:000001">
    <property type="entry name" value="UvrABC system protein C"/>
    <property type="match status" value="1"/>
</dbReference>
<keyword evidence="1 7" id="KW-0963">Cytoplasm</keyword>
<dbReference type="Gene3D" id="1.10.150.20">
    <property type="entry name" value="5' to 3' exonuclease, C-terminal subdomain"/>
    <property type="match status" value="1"/>
</dbReference>
<dbReference type="InterPro" id="IPR001943">
    <property type="entry name" value="UVR_dom"/>
</dbReference>
<dbReference type="InterPro" id="IPR035901">
    <property type="entry name" value="GIY-YIG_endonuc_sf"/>
</dbReference>
<dbReference type="HOGENOM" id="CLU_014841_3_0_5"/>
<dbReference type="Pfam" id="PF22920">
    <property type="entry name" value="UvrC_RNaseH"/>
    <property type="match status" value="1"/>
</dbReference>
<dbReference type="SUPFAM" id="SSF46600">
    <property type="entry name" value="C-terminal UvrC-binding domain of UvrB"/>
    <property type="match status" value="1"/>
</dbReference>